<accession>A0AAV0ZPX2</accession>
<dbReference type="InterPro" id="IPR013936">
    <property type="entry name" value="CRT-like"/>
</dbReference>
<feature type="transmembrane region" description="Helical" evidence="7">
    <location>
        <begin position="367"/>
        <end position="390"/>
    </location>
</feature>
<feature type="transmembrane region" description="Helical" evidence="7">
    <location>
        <begin position="243"/>
        <end position="262"/>
    </location>
</feature>
<dbReference type="GO" id="GO:0034635">
    <property type="term" value="P:glutathione transport"/>
    <property type="evidence" value="ECO:0007669"/>
    <property type="project" value="EnsemblPlants"/>
</dbReference>
<dbReference type="Proteomes" id="UP001157006">
    <property type="component" value="Chromosome 2"/>
</dbReference>
<evidence type="ECO:0000313" key="9">
    <source>
        <dbReference type="Proteomes" id="UP001157006"/>
    </source>
</evidence>
<feature type="transmembrane region" description="Helical" evidence="7">
    <location>
        <begin position="282"/>
        <end position="303"/>
    </location>
</feature>
<proteinExistence type="inferred from homology"/>
<evidence type="ECO:0000256" key="1">
    <source>
        <dbReference type="ARBA" id="ARBA00004141"/>
    </source>
</evidence>
<keyword evidence="6 7" id="KW-0472">Membrane</keyword>
<dbReference type="GO" id="GO:0002229">
    <property type="term" value="P:defense response to oomycetes"/>
    <property type="evidence" value="ECO:0007669"/>
    <property type="project" value="EnsemblPlants"/>
</dbReference>
<evidence type="ECO:0000256" key="3">
    <source>
        <dbReference type="ARBA" id="ARBA00022448"/>
    </source>
</evidence>
<sequence length="428" mass="46715">MEVYSYSYSYSTTSLIPSFPSHSSFSRFHFQNRKLNNNTLNLIPMSSSSLPTKSAFNLPSISRFNRARRTAIKFRGSSSSDWINSSSNRTVLLTSGITVSLAVANRVLYKLALVPLSSYPFFLAQFTTFGYVVIYFSILYVRYRLGIVTKEMLAIPKWRFFVIGFLEALGLVAGMSSAAILPGPVIPILNQSYLVWQLTFSTLILRRRYSISQIVGCLLVAAGVVVAISSGSNAGQMLSKVDFFWPALMIVSCAFQAGASIIKEFVFLDSSTRLKQKSLDIFVVNSFGSGFQALFVLLFLPLISNLKGIPFAQLPSYLKSGAACFLNIGADKTGCDGAPLLPLLYVITNLAFNISLLSVLKRSSAVVASLVLMLSVPISVYTLSLPLPYLPEGGTVLSPFFLLGCAILVCGLYTYNTSRPAKNSAEAE</sequence>
<keyword evidence="4 7" id="KW-0812">Transmembrane</keyword>
<keyword evidence="5 7" id="KW-1133">Transmembrane helix</keyword>
<evidence type="ECO:0000313" key="8">
    <source>
        <dbReference type="EMBL" id="CAI8599118.1"/>
    </source>
</evidence>
<evidence type="ECO:0000256" key="2">
    <source>
        <dbReference type="ARBA" id="ARBA00006690"/>
    </source>
</evidence>
<reference evidence="8 9" key="1">
    <citation type="submission" date="2023-01" db="EMBL/GenBank/DDBJ databases">
        <authorList>
            <person name="Kreplak J."/>
        </authorList>
    </citation>
    <scope>NUCLEOTIDE SEQUENCE [LARGE SCALE GENOMIC DNA]</scope>
</reference>
<dbReference type="PANTHER" id="PTHR31326:SF1">
    <property type="entry name" value="PROTEIN CLT2, CHLOROPLASTIC"/>
    <property type="match status" value="1"/>
</dbReference>
<feature type="transmembrane region" description="Helical" evidence="7">
    <location>
        <begin position="396"/>
        <end position="415"/>
    </location>
</feature>
<evidence type="ECO:0000256" key="4">
    <source>
        <dbReference type="ARBA" id="ARBA00022692"/>
    </source>
</evidence>
<protein>
    <submittedName>
        <fullName evidence="8">Uncharacterized protein</fullName>
    </submittedName>
</protein>
<dbReference type="EMBL" id="OX451737">
    <property type="protein sequence ID" value="CAI8599118.1"/>
    <property type="molecule type" value="Genomic_DNA"/>
</dbReference>
<keyword evidence="9" id="KW-1185">Reference proteome</keyword>
<comment type="subcellular location">
    <subcellularLocation>
        <location evidence="1">Membrane</location>
        <topology evidence="1">Multi-pass membrane protein</topology>
    </subcellularLocation>
</comment>
<gene>
    <name evidence="8" type="ORF">VFH_II160000</name>
</gene>
<comment type="similarity">
    <text evidence="2">Belongs to the CRT-like transporter family.</text>
</comment>
<feature type="transmembrane region" description="Helical" evidence="7">
    <location>
        <begin position="121"/>
        <end position="141"/>
    </location>
</feature>
<dbReference type="GO" id="GO:0016020">
    <property type="term" value="C:membrane"/>
    <property type="evidence" value="ECO:0007669"/>
    <property type="project" value="UniProtKB-SubCell"/>
</dbReference>
<name>A0AAV0ZPX2_VICFA</name>
<dbReference type="AlphaFoldDB" id="A0AAV0ZPX2"/>
<feature type="transmembrane region" description="Helical" evidence="7">
    <location>
        <begin position="161"/>
        <end position="182"/>
    </location>
</feature>
<dbReference type="GO" id="GO:0046686">
    <property type="term" value="P:response to cadmium ion"/>
    <property type="evidence" value="ECO:0007669"/>
    <property type="project" value="EnsemblPlants"/>
</dbReference>
<keyword evidence="3" id="KW-0813">Transport</keyword>
<feature type="transmembrane region" description="Helical" evidence="7">
    <location>
        <begin position="90"/>
        <end position="109"/>
    </location>
</feature>
<dbReference type="GO" id="GO:0009536">
    <property type="term" value="C:plastid"/>
    <property type="evidence" value="ECO:0007669"/>
    <property type="project" value="EnsemblPlants"/>
</dbReference>
<feature type="transmembrane region" description="Helical" evidence="7">
    <location>
        <begin position="188"/>
        <end position="205"/>
    </location>
</feature>
<dbReference type="Pfam" id="PF08627">
    <property type="entry name" value="CRT-like"/>
    <property type="match status" value="1"/>
</dbReference>
<dbReference type="PANTHER" id="PTHR31326">
    <property type="entry name" value="PROTEIN CLT2, CHLOROPLASTIC"/>
    <property type="match status" value="1"/>
</dbReference>
<organism evidence="8 9">
    <name type="scientific">Vicia faba</name>
    <name type="common">Broad bean</name>
    <name type="synonym">Faba vulgaris</name>
    <dbReference type="NCBI Taxonomy" id="3906"/>
    <lineage>
        <taxon>Eukaryota</taxon>
        <taxon>Viridiplantae</taxon>
        <taxon>Streptophyta</taxon>
        <taxon>Embryophyta</taxon>
        <taxon>Tracheophyta</taxon>
        <taxon>Spermatophyta</taxon>
        <taxon>Magnoliopsida</taxon>
        <taxon>eudicotyledons</taxon>
        <taxon>Gunneridae</taxon>
        <taxon>Pentapetalae</taxon>
        <taxon>rosids</taxon>
        <taxon>fabids</taxon>
        <taxon>Fabales</taxon>
        <taxon>Fabaceae</taxon>
        <taxon>Papilionoideae</taxon>
        <taxon>50 kb inversion clade</taxon>
        <taxon>NPAAA clade</taxon>
        <taxon>Hologalegina</taxon>
        <taxon>IRL clade</taxon>
        <taxon>Fabeae</taxon>
        <taxon>Vicia</taxon>
    </lineage>
</organism>
<feature type="transmembrane region" description="Helical" evidence="7">
    <location>
        <begin position="212"/>
        <end position="231"/>
    </location>
</feature>
<evidence type="ECO:0000256" key="7">
    <source>
        <dbReference type="SAM" id="Phobius"/>
    </source>
</evidence>
<evidence type="ECO:0000256" key="5">
    <source>
        <dbReference type="ARBA" id="ARBA00022989"/>
    </source>
</evidence>
<evidence type="ECO:0000256" key="6">
    <source>
        <dbReference type="ARBA" id="ARBA00023136"/>
    </source>
</evidence>
<feature type="transmembrane region" description="Helical" evidence="7">
    <location>
        <begin position="340"/>
        <end position="360"/>
    </location>
</feature>